<gene>
    <name evidence="5" type="ORF">ACFPFU_10050</name>
</gene>
<dbReference type="PANTHER" id="PTHR22953">
    <property type="entry name" value="ACID PHOSPHATASE RELATED"/>
    <property type="match status" value="1"/>
</dbReference>
<dbReference type="SUPFAM" id="SSF49363">
    <property type="entry name" value="Purple acid phosphatase, N-terminal domain"/>
    <property type="match status" value="1"/>
</dbReference>
<dbReference type="InterPro" id="IPR029052">
    <property type="entry name" value="Metallo-depent_PP-like"/>
</dbReference>
<feature type="domain" description="Calcineurin-like phosphoesterase" evidence="3">
    <location>
        <begin position="142"/>
        <end position="336"/>
    </location>
</feature>
<reference evidence="6" key="1">
    <citation type="journal article" date="2019" name="Int. J. Syst. Evol. Microbiol.">
        <title>The Global Catalogue of Microorganisms (GCM) 10K type strain sequencing project: providing services to taxonomists for standard genome sequencing and annotation.</title>
        <authorList>
            <consortium name="The Broad Institute Genomics Platform"/>
            <consortium name="The Broad Institute Genome Sequencing Center for Infectious Disease"/>
            <person name="Wu L."/>
            <person name="Ma J."/>
        </authorList>
    </citation>
    <scope>NUCLEOTIDE SEQUENCE [LARGE SCALE GENOMIC DNA]</scope>
    <source>
        <strain evidence="6">CGMCC 4.7466</strain>
    </source>
</reference>
<evidence type="ECO:0000256" key="2">
    <source>
        <dbReference type="SAM" id="SignalP"/>
    </source>
</evidence>
<keyword evidence="1 2" id="KW-0732">Signal</keyword>
<name>A0ABV9T0G5_9BACT</name>
<sequence>MNFNSKPIQVFLLLFMFSSWGQAVDAKDVRPQEEPLAIFLTWTDDPLRTISIDWHLTSSDKQVLYYRLKGTDDWKKSESRVHDFPYSDRKIHRVALKGLTPRHNYEIKFGEDAQVYYFRTMPEDISEEPLRIAIGGDSMHDQAFMEKTNRQVASYDPHFAVIGGDLAYANALEKNLDRWYQWFDAVKNTLIMEDGRIIPLVLGIGNHEVLSGSFSRHEDFKFDDESRAKIAPYYYNLFAFPGQPGYGVLDFGEYLSFFLLDSDHTNPIDGVQKEWFRRELAIRNEQTHIIPLYHVPAYPSVRDFNGTSQSRVREHWLPMIEKAGVKLVFENHDHAYKRTYPLKNNEIHQDGVVYIGDGSWGTNPREVHDAATTWYLEKSQSIRAFTLVTLQGSAFNIISVDEDGNVIDTYPANPLDNKQAPWKLESLH</sequence>
<evidence type="ECO:0000313" key="6">
    <source>
        <dbReference type="Proteomes" id="UP001595818"/>
    </source>
</evidence>
<dbReference type="Proteomes" id="UP001595818">
    <property type="component" value="Unassembled WGS sequence"/>
</dbReference>
<evidence type="ECO:0000259" key="4">
    <source>
        <dbReference type="Pfam" id="PF16656"/>
    </source>
</evidence>
<dbReference type="EMBL" id="JBHSJJ010000005">
    <property type="protein sequence ID" value="MFC4872031.1"/>
    <property type="molecule type" value="Genomic_DNA"/>
</dbReference>
<dbReference type="Pfam" id="PF16656">
    <property type="entry name" value="Pur_ac_phosph_N"/>
    <property type="match status" value="1"/>
</dbReference>
<feature type="domain" description="Purple acid phosphatase N-terminal" evidence="4">
    <location>
        <begin position="35"/>
        <end position="120"/>
    </location>
</feature>
<dbReference type="SUPFAM" id="SSF56300">
    <property type="entry name" value="Metallo-dependent phosphatases"/>
    <property type="match status" value="1"/>
</dbReference>
<evidence type="ECO:0000256" key="1">
    <source>
        <dbReference type="ARBA" id="ARBA00022729"/>
    </source>
</evidence>
<proteinExistence type="predicted"/>
<comment type="caution">
    <text evidence="5">The sequence shown here is derived from an EMBL/GenBank/DDBJ whole genome shotgun (WGS) entry which is preliminary data.</text>
</comment>
<dbReference type="InterPro" id="IPR015914">
    <property type="entry name" value="PAPs_N"/>
</dbReference>
<feature type="signal peptide" evidence="2">
    <location>
        <begin position="1"/>
        <end position="23"/>
    </location>
</feature>
<dbReference type="Gene3D" id="3.60.21.10">
    <property type="match status" value="1"/>
</dbReference>
<evidence type="ECO:0000313" key="5">
    <source>
        <dbReference type="EMBL" id="MFC4872031.1"/>
    </source>
</evidence>
<protein>
    <submittedName>
        <fullName evidence="5">Fibronectin type III domain-containing protein</fullName>
    </submittedName>
</protein>
<evidence type="ECO:0000259" key="3">
    <source>
        <dbReference type="Pfam" id="PF00149"/>
    </source>
</evidence>
<dbReference type="Gene3D" id="2.60.40.380">
    <property type="entry name" value="Purple acid phosphatase-like, N-terminal"/>
    <property type="match status" value="1"/>
</dbReference>
<dbReference type="RefSeq" id="WP_377064067.1">
    <property type="nucleotide sequence ID" value="NZ_JBHSJJ010000005.1"/>
</dbReference>
<dbReference type="PANTHER" id="PTHR22953:SF153">
    <property type="entry name" value="PURPLE ACID PHOSPHATASE"/>
    <property type="match status" value="1"/>
</dbReference>
<dbReference type="InterPro" id="IPR039331">
    <property type="entry name" value="PAPs-like"/>
</dbReference>
<organism evidence="5 6">
    <name type="scientific">Negadavirga shengliensis</name>
    <dbReference type="NCBI Taxonomy" id="1389218"/>
    <lineage>
        <taxon>Bacteria</taxon>
        <taxon>Pseudomonadati</taxon>
        <taxon>Bacteroidota</taxon>
        <taxon>Cytophagia</taxon>
        <taxon>Cytophagales</taxon>
        <taxon>Cyclobacteriaceae</taxon>
        <taxon>Negadavirga</taxon>
    </lineage>
</organism>
<accession>A0ABV9T0G5</accession>
<dbReference type="Pfam" id="PF00149">
    <property type="entry name" value="Metallophos"/>
    <property type="match status" value="1"/>
</dbReference>
<dbReference type="InterPro" id="IPR008963">
    <property type="entry name" value="Purple_acid_Pase-like_N"/>
</dbReference>
<keyword evidence="6" id="KW-1185">Reference proteome</keyword>
<dbReference type="InterPro" id="IPR004843">
    <property type="entry name" value="Calcineurin-like_PHP"/>
</dbReference>
<feature type="chain" id="PRO_5046595840" evidence="2">
    <location>
        <begin position="24"/>
        <end position="428"/>
    </location>
</feature>